<dbReference type="PANTHER" id="PTHR35317:SF31">
    <property type="entry name" value="DUF4219 DOMAIN-CONTAINING PROTEIN"/>
    <property type="match status" value="1"/>
</dbReference>
<accession>A0AAV8TSI2</accession>
<dbReference type="Pfam" id="PF14223">
    <property type="entry name" value="Retrotran_gag_2"/>
    <property type="match status" value="1"/>
</dbReference>
<dbReference type="Proteomes" id="UP001159364">
    <property type="component" value="Linkage Group LG04"/>
</dbReference>
<evidence type="ECO:0000313" key="2">
    <source>
        <dbReference type="Proteomes" id="UP001159364"/>
    </source>
</evidence>
<dbReference type="EMBL" id="JAIWQS010000004">
    <property type="protein sequence ID" value="KAJ8768854.1"/>
    <property type="molecule type" value="Genomic_DNA"/>
</dbReference>
<organism evidence="1 2">
    <name type="scientific">Erythroxylum novogranatense</name>
    <dbReference type="NCBI Taxonomy" id="1862640"/>
    <lineage>
        <taxon>Eukaryota</taxon>
        <taxon>Viridiplantae</taxon>
        <taxon>Streptophyta</taxon>
        <taxon>Embryophyta</taxon>
        <taxon>Tracheophyta</taxon>
        <taxon>Spermatophyta</taxon>
        <taxon>Magnoliopsida</taxon>
        <taxon>eudicotyledons</taxon>
        <taxon>Gunneridae</taxon>
        <taxon>Pentapetalae</taxon>
        <taxon>rosids</taxon>
        <taxon>fabids</taxon>
        <taxon>Malpighiales</taxon>
        <taxon>Erythroxylaceae</taxon>
        <taxon>Erythroxylum</taxon>
    </lineage>
</organism>
<evidence type="ECO:0008006" key="3">
    <source>
        <dbReference type="Google" id="ProtNLM"/>
    </source>
</evidence>
<proteinExistence type="predicted"/>
<protein>
    <recommendedName>
        <fullName evidence="3">DUF4219 domain-containing protein</fullName>
    </recommendedName>
</protein>
<name>A0AAV8TSI2_9ROSI</name>
<keyword evidence="2" id="KW-1185">Reference proteome</keyword>
<sequence length="182" mass="21412">MSSNSIALNLPEVFNGENYQMWSVKMQSYLEAFDLWEVVTEDRSVPPLLRDPTMAQIKFNNEEKAKKSKAKTLIQIYTAKEAWDRLKEEYQGTNRTRQMQVLNLKRDFESLTMKEDETITRYFDHISLIVNNIKLLREDFPDRRIVEKVLVTLPKRFESKVSSLEESKNLSEISLVELMNAL</sequence>
<evidence type="ECO:0000313" key="1">
    <source>
        <dbReference type="EMBL" id="KAJ8768854.1"/>
    </source>
</evidence>
<dbReference type="PANTHER" id="PTHR35317">
    <property type="entry name" value="OS04G0629600 PROTEIN"/>
    <property type="match status" value="1"/>
</dbReference>
<comment type="caution">
    <text evidence="1">The sequence shown here is derived from an EMBL/GenBank/DDBJ whole genome shotgun (WGS) entry which is preliminary data.</text>
</comment>
<gene>
    <name evidence="1" type="ORF">K2173_023849</name>
</gene>
<reference evidence="1 2" key="1">
    <citation type="submission" date="2021-09" db="EMBL/GenBank/DDBJ databases">
        <title>Genomic insights and catalytic innovation underlie evolution of tropane alkaloids biosynthesis.</title>
        <authorList>
            <person name="Wang Y.-J."/>
            <person name="Tian T."/>
            <person name="Huang J.-P."/>
            <person name="Huang S.-X."/>
        </authorList>
    </citation>
    <scope>NUCLEOTIDE SEQUENCE [LARGE SCALE GENOMIC DNA]</scope>
    <source>
        <strain evidence="1">KIB-2018</strain>
        <tissue evidence="1">Leaf</tissue>
    </source>
</reference>
<dbReference type="AlphaFoldDB" id="A0AAV8TSI2"/>